<dbReference type="EMBL" id="MFTC01000001">
    <property type="protein sequence ID" value="OGI52942.1"/>
    <property type="molecule type" value="Genomic_DNA"/>
</dbReference>
<evidence type="ECO:0000313" key="3">
    <source>
        <dbReference type="Proteomes" id="UP000179037"/>
    </source>
</evidence>
<name>A0A1F6U6H4_9PROT</name>
<organism evidence="2 3">
    <name type="scientific">Candidatus Muproteobacteria bacterium RIFCSPLOWO2_01_FULL_60_18</name>
    <dbReference type="NCBI Taxonomy" id="1817768"/>
    <lineage>
        <taxon>Bacteria</taxon>
        <taxon>Pseudomonadati</taxon>
        <taxon>Pseudomonadota</taxon>
        <taxon>Candidatus Muproteobacteria</taxon>
    </lineage>
</organism>
<keyword evidence="1" id="KW-0732">Signal</keyword>
<evidence type="ECO:0000256" key="1">
    <source>
        <dbReference type="SAM" id="SignalP"/>
    </source>
</evidence>
<dbReference type="STRING" id="1817768.A3A87_03820"/>
<dbReference type="Proteomes" id="UP000179037">
    <property type="component" value="Unassembled WGS sequence"/>
</dbReference>
<feature type="chain" id="PRO_5009526993" description="DUF4198 domain-containing protein" evidence="1">
    <location>
        <begin position="36"/>
        <end position="275"/>
    </location>
</feature>
<dbReference type="Pfam" id="PF10670">
    <property type="entry name" value="DUF4198"/>
    <property type="match status" value="1"/>
</dbReference>
<protein>
    <recommendedName>
        <fullName evidence="4">DUF4198 domain-containing protein</fullName>
    </recommendedName>
</protein>
<reference evidence="2 3" key="1">
    <citation type="journal article" date="2016" name="Nat. Commun.">
        <title>Thousands of microbial genomes shed light on interconnected biogeochemical processes in an aquifer system.</title>
        <authorList>
            <person name="Anantharaman K."/>
            <person name="Brown C.T."/>
            <person name="Hug L.A."/>
            <person name="Sharon I."/>
            <person name="Castelle C.J."/>
            <person name="Probst A.J."/>
            <person name="Thomas B.C."/>
            <person name="Singh A."/>
            <person name="Wilkins M.J."/>
            <person name="Karaoz U."/>
            <person name="Brodie E.L."/>
            <person name="Williams K.H."/>
            <person name="Hubbard S.S."/>
            <person name="Banfield J.F."/>
        </authorList>
    </citation>
    <scope>NUCLEOTIDE SEQUENCE [LARGE SCALE GENOMIC DNA]</scope>
</reference>
<evidence type="ECO:0008006" key="4">
    <source>
        <dbReference type="Google" id="ProtNLM"/>
    </source>
</evidence>
<dbReference type="InterPro" id="IPR019613">
    <property type="entry name" value="DUF4198"/>
</dbReference>
<proteinExistence type="predicted"/>
<evidence type="ECO:0000313" key="2">
    <source>
        <dbReference type="EMBL" id="OGI52942.1"/>
    </source>
</evidence>
<dbReference type="AlphaFoldDB" id="A0A1F6U6H4"/>
<comment type="caution">
    <text evidence="2">The sequence shown here is derived from an EMBL/GenBank/DDBJ whole genome shotgun (WGS) entry which is preliminary data.</text>
</comment>
<accession>A0A1F6U6H4</accession>
<sequence length="275" mass="30482">MVDLLVTTKFRAQFMRNSRRLLIAALLAVAGPAVAHDFWIEPQAFQPKPGSAVPLRLFVGQDFKGDSVPYFPQKFERYIVTGPAGTQPIPGVLGDEPAGTVTPAAPGLYVIGLHTKPDSVSFDTPEEFEKYLLKEGLERNLALHRQRQKPGKKIEETYFRCAKSLMAAGAVGDDADRVLGFPLELVAEANPYRTRTLRLRLLYQGKPLTGALVVAFNQAEPLAKLKARTDDNGRAEFTLPRSGVWLVTSVHMIPASLFSDFDWESLWASLTFERP</sequence>
<feature type="signal peptide" evidence="1">
    <location>
        <begin position="1"/>
        <end position="35"/>
    </location>
</feature>
<gene>
    <name evidence="2" type="ORF">A3A87_03820</name>
</gene>